<dbReference type="EMBL" id="CP002691">
    <property type="protein sequence ID" value="AEE52739.1"/>
    <property type="molecule type" value="Genomic_DNA"/>
</dbReference>
<accession>F4L030</accession>
<reference evidence="1 2" key="1">
    <citation type="journal article" date="2011" name="Stand. Genomic Sci.">
        <title>Complete genome sequence of Haliscomenobacter hydrossis type strain (O).</title>
        <authorList>
            <consortium name="US DOE Joint Genome Institute (JGI-PGF)"/>
            <person name="Daligault H."/>
            <person name="Lapidus A."/>
            <person name="Zeytun A."/>
            <person name="Nolan M."/>
            <person name="Lucas S."/>
            <person name="Del Rio T.G."/>
            <person name="Tice H."/>
            <person name="Cheng J.F."/>
            <person name="Tapia R."/>
            <person name="Han C."/>
            <person name="Goodwin L."/>
            <person name="Pitluck S."/>
            <person name="Liolios K."/>
            <person name="Pagani I."/>
            <person name="Ivanova N."/>
            <person name="Huntemann M."/>
            <person name="Mavromatis K."/>
            <person name="Mikhailova N."/>
            <person name="Pati A."/>
            <person name="Chen A."/>
            <person name="Palaniappan K."/>
            <person name="Land M."/>
            <person name="Hauser L."/>
            <person name="Brambilla E.M."/>
            <person name="Rohde M."/>
            <person name="Verbarg S."/>
            <person name="Goker M."/>
            <person name="Bristow J."/>
            <person name="Eisen J.A."/>
            <person name="Markowitz V."/>
            <person name="Hugenholtz P."/>
            <person name="Kyrpides N.C."/>
            <person name="Klenk H.P."/>
            <person name="Woyke T."/>
        </authorList>
    </citation>
    <scope>NUCLEOTIDE SEQUENCE [LARGE SCALE GENOMIC DNA]</scope>
    <source>
        <strain evidence="2">ATCC 27775 / DSM 1100 / LMG 10767 / O</strain>
    </source>
</reference>
<reference key="2">
    <citation type="submission" date="2011-04" db="EMBL/GenBank/DDBJ databases">
        <title>Complete sequence of chromosome of Haliscomenobacter hydrossis DSM 1100.</title>
        <authorList>
            <consortium name="US DOE Joint Genome Institute (JGI-PGF)"/>
            <person name="Lucas S."/>
            <person name="Han J."/>
            <person name="Lapidus A."/>
            <person name="Bruce D."/>
            <person name="Goodwin L."/>
            <person name="Pitluck S."/>
            <person name="Peters L."/>
            <person name="Kyrpides N."/>
            <person name="Mavromatis K."/>
            <person name="Ivanova N."/>
            <person name="Ovchinnikova G."/>
            <person name="Pagani I."/>
            <person name="Daligault H."/>
            <person name="Detter J.C."/>
            <person name="Han C."/>
            <person name="Land M."/>
            <person name="Hauser L."/>
            <person name="Markowitz V."/>
            <person name="Cheng J.-F."/>
            <person name="Hugenholtz P."/>
            <person name="Woyke T."/>
            <person name="Wu D."/>
            <person name="Verbarg S."/>
            <person name="Frueling A."/>
            <person name="Brambilla E."/>
            <person name="Klenk H.-P."/>
            <person name="Eisen J.A."/>
        </authorList>
    </citation>
    <scope>NUCLEOTIDE SEQUENCE</scope>
    <source>
        <strain>DSM 1100</strain>
    </source>
</reference>
<keyword evidence="2" id="KW-1185">Reference proteome</keyword>
<dbReference type="STRING" id="760192.Halhy_4910"/>
<protein>
    <submittedName>
        <fullName evidence="1">Uncharacterized protein</fullName>
    </submittedName>
</protein>
<dbReference type="AlphaFoldDB" id="F4L030"/>
<organism evidence="1 2">
    <name type="scientific">Haliscomenobacter hydrossis (strain ATCC 27775 / DSM 1100 / LMG 10767 / O)</name>
    <dbReference type="NCBI Taxonomy" id="760192"/>
    <lineage>
        <taxon>Bacteria</taxon>
        <taxon>Pseudomonadati</taxon>
        <taxon>Bacteroidota</taxon>
        <taxon>Saprospiria</taxon>
        <taxon>Saprospirales</taxon>
        <taxon>Haliscomenobacteraceae</taxon>
        <taxon>Haliscomenobacter</taxon>
    </lineage>
</organism>
<dbReference type="Proteomes" id="UP000008461">
    <property type="component" value="Chromosome"/>
</dbReference>
<dbReference type="RefSeq" id="WP_013767276.1">
    <property type="nucleotide sequence ID" value="NC_015510.1"/>
</dbReference>
<proteinExistence type="predicted"/>
<evidence type="ECO:0000313" key="2">
    <source>
        <dbReference type="Proteomes" id="UP000008461"/>
    </source>
</evidence>
<dbReference type="HOGENOM" id="CLU_1068597_0_0_10"/>
<dbReference type="KEGG" id="hhy:Halhy_4910"/>
<name>F4L030_HALH1</name>
<sequence>MNNKKLCIIWKWNDLKDIPEDYQSVPVEGGRNWVIQIHEHKLVDTNENWMSEFCAKKLSKQDELIILCHHQEEQKENKILLFAKQCKAHCKTILLRFGGGRDFIYYSKENDSGLINQTGSLQDGYILGLGKKSVLNDERTIIAKYFHDVWSYYFLNKYKEPIYTFLREKFLLENFGGNFTGPIRTWLDAQPEEAKSILVEFIAGDHPALKDVDPTFQDGLHPLLLARRNLLHLLDQTAPNLHEVRNVTEDLLKHIAGPVY</sequence>
<evidence type="ECO:0000313" key="1">
    <source>
        <dbReference type="EMBL" id="AEE52739.1"/>
    </source>
</evidence>
<gene>
    <name evidence="1" type="ordered locus">Halhy_4910</name>
</gene>